<dbReference type="EMBL" id="JACIEC010000016">
    <property type="protein sequence ID" value="MBB4146004.1"/>
    <property type="molecule type" value="Genomic_DNA"/>
</dbReference>
<protein>
    <submittedName>
        <fullName evidence="1">N-acyl-D-aspartate/D-glutamate deacylase</fullName>
    </submittedName>
</protein>
<sequence length="96" mass="10108">MEIIIKGKMLTSPQDRVMTVEATAKAICQEAGTDPADAVMVLLTAAAHLYAQHSKSEFPQNVDGLANALGHAIGAANAFFKIKSAPQPQTEDDASQ</sequence>
<dbReference type="Proteomes" id="UP000519897">
    <property type="component" value="Unassembled WGS sequence"/>
</dbReference>
<organism evidence="1 2">
    <name type="scientific">Rhizobium rhizoryzae</name>
    <dbReference type="NCBI Taxonomy" id="451876"/>
    <lineage>
        <taxon>Bacteria</taxon>
        <taxon>Pseudomonadati</taxon>
        <taxon>Pseudomonadota</taxon>
        <taxon>Alphaproteobacteria</taxon>
        <taxon>Hyphomicrobiales</taxon>
        <taxon>Rhizobiaceae</taxon>
        <taxon>Rhizobium/Agrobacterium group</taxon>
        <taxon>Rhizobium</taxon>
    </lineage>
</organism>
<evidence type="ECO:0000313" key="2">
    <source>
        <dbReference type="Proteomes" id="UP000519897"/>
    </source>
</evidence>
<accession>A0A7W6LKD8</accession>
<name>A0A7W6LKD8_9HYPH</name>
<reference evidence="1 2" key="1">
    <citation type="submission" date="2020-08" db="EMBL/GenBank/DDBJ databases">
        <title>Genomic Encyclopedia of Type Strains, Phase IV (KMG-IV): sequencing the most valuable type-strain genomes for metagenomic binning, comparative biology and taxonomic classification.</title>
        <authorList>
            <person name="Goeker M."/>
        </authorList>
    </citation>
    <scope>NUCLEOTIDE SEQUENCE [LARGE SCALE GENOMIC DNA]</scope>
    <source>
        <strain evidence="1 2">DSM 29514</strain>
    </source>
</reference>
<evidence type="ECO:0000313" key="1">
    <source>
        <dbReference type="EMBL" id="MBB4146004.1"/>
    </source>
</evidence>
<dbReference type="AlphaFoldDB" id="A0A7W6LKD8"/>
<dbReference type="RefSeq" id="WP_165137749.1">
    <property type="nucleotide sequence ID" value="NZ_CP049252.1"/>
</dbReference>
<keyword evidence="2" id="KW-1185">Reference proteome</keyword>
<comment type="caution">
    <text evidence="1">The sequence shown here is derived from an EMBL/GenBank/DDBJ whole genome shotgun (WGS) entry which is preliminary data.</text>
</comment>
<gene>
    <name evidence="1" type="ORF">GGQ72_004573</name>
</gene>
<proteinExistence type="predicted"/>